<proteinExistence type="predicted"/>
<keyword evidence="3" id="KW-1185">Reference proteome</keyword>
<evidence type="ECO:0000313" key="3">
    <source>
        <dbReference type="Proteomes" id="UP001163846"/>
    </source>
</evidence>
<feature type="compositionally biased region" description="Low complexity" evidence="1">
    <location>
        <begin position="590"/>
        <end position="599"/>
    </location>
</feature>
<organism evidence="2 3">
    <name type="scientific">Lentinula raphanica</name>
    <dbReference type="NCBI Taxonomy" id="153919"/>
    <lineage>
        <taxon>Eukaryota</taxon>
        <taxon>Fungi</taxon>
        <taxon>Dikarya</taxon>
        <taxon>Basidiomycota</taxon>
        <taxon>Agaricomycotina</taxon>
        <taxon>Agaricomycetes</taxon>
        <taxon>Agaricomycetidae</taxon>
        <taxon>Agaricales</taxon>
        <taxon>Marasmiineae</taxon>
        <taxon>Omphalotaceae</taxon>
        <taxon>Lentinula</taxon>
    </lineage>
</organism>
<reference evidence="2" key="1">
    <citation type="submission" date="2022-08" db="EMBL/GenBank/DDBJ databases">
        <authorList>
            <consortium name="DOE Joint Genome Institute"/>
            <person name="Min B."/>
            <person name="Riley R."/>
            <person name="Sierra-Patev S."/>
            <person name="Naranjo-Ortiz M."/>
            <person name="Looney B."/>
            <person name="Konkel Z."/>
            <person name="Slot J.C."/>
            <person name="Sakamoto Y."/>
            <person name="Steenwyk J.L."/>
            <person name="Rokas A."/>
            <person name="Carro J."/>
            <person name="Camarero S."/>
            <person name="Ferreira P."/>
            <person name="Molpeceres G."/>
            <person name="Ruiz-Duenas F.J."/>
            <person name="Serrano A."/>
            <person name="Henrissat B."/>
            <person name="Drula E."/>
            <person name="Hughes K.W."/>
            <person name="Mata J.L."/>
            <person name="Ishikawa N.K."/>
            <person name="Vargas-Isla R."/>
            <person name="Ushijima S."/>
            <person name="Smith C.A."/>
            <person name="Ahrendt S."/>
            <person name="Andreopoulos W."/>
            <person name="He G."/>
            <person name="Labutti K."/>
            <person name="Lipzen A."/>
            <person name="Ng V."/>
            <person name="Sandor L."/>
            <person name="Barry K."/>
            <person name="Martinez A.T."/>
            <person name="Xiao Y."/>
            <person name="Gibbons J.G."/>
            <person name="Terashima K."/>
            <person name="Hibbett D.S."/>
            <person name="Grigoriev I.V."/>
        </authorList>
    </citation>
    <scope>NUCLEOTIDE SEQUENCE</scope>
    <source>
        <strain evidence="2">TFB9207</strain>
    </source>
</reference>
<name>A0AA38UGY6_9AGAR</name>
<evidence type="ECO:0000256" key="1">
    <source>
        <dbReference type="SAM" id="MobiDB-lite"/>
    </source>
</evidence>
<dbReference type="AlphaFoldDB" id="A0AA38UGY6"/>
<protein>
    <submittedName>
        <fullName evidence="2">Uncharacterized protein</fullName>
    </submittedName>
</protein>
<evidence type="ECO:0000313" key="2">
    <source>
        <dbReference type="EMBL" id="KAJ3841079.1"/>
    </source>
</evidence>
<feature type="region of interest" description="Disordered" evidence="1">
    <location>
        <begin position="555"/>
        <end position="615"/>
    </location>
</feature>
<sequence>MISQAFLPSLSHLHTPRDPHARFAANLRALGGLSVEEFLNTPEEKLPPVRYDFGFPNAQGPWYHKPEAQIVQTPTAVEQLDNACKEAFGRTDALQFSLEFSDAPTASGIRSVLHIVKHTGEQRTYKGILMHKTEIQAKEEVAEVALREGALTYILDLEPQRARTPNPENEVATDAVEMIEDCFSYWRPGVKGPQWYSYEHGCALKVRLTSQRDFRVYSTPEDIKSDAKALCARIAIDSGVLEFIKFGDGQIRPSSPDPLGPETNDPPVCLNVQEFVETLPRPFPEPPFESNPEKIETNIVPWYTKLSQECNRGRADPLKFYFHFVHVNHSFGCILRIETPGSDPMKARTYLVEPVFSKKLRSKTGVCIQAMSEDVGSLLRTYIPIEAQKRTLLGDQITPQMRQQANQAVWPSLETACRVAGTKITLSYPKNLDKFGCKLKIVISLNPADQPTGAALTGSPQVSREWSVPGTYPNRPDARSALLCESGGQMLQYIYSRGAFLGDSPHPTKGSNQTNIAATSTVPASLNNKQSLNHRGKEPVNVNLPSQVQTVAVPKSWKDWDKGTNQPNVELSYEPGPGEIPEHEGPVAGSSKRSSSIASKPLGSRVMLGVKRKRE</sequence>
<dbReference type="Proteomes" id="UP001163846">
    <property type="component" value="Unassembled WGS sequence"/>
</dbReference>
<accession>A0AA38UGY6</accession>
<comment type="caution">
    <text evidence="2">The sequence shown here is derived from an EMBL/GenBank/DDBJ whole genome shotgun (WGS) entry which is preliminary data.</text>
</comment>
<dbReference type="EMBL" id="MU806053">
    <property type="protein sequence ID" value="KAJ3841079.1"/>
    <property type="molecule type" value="Genomic_DNA"/>
</dbReference>
<gene>
    <name evidence="2" type="ORF">F5878DRAFT_611329</name>
</gene>